<dbReference type="GO" id="GO:0003700">
    <property type="term" value="F:DNA-binding transcription factor activity"/>
    <property type="evidence" value="ECO:0007669"/>
    <property type="project" value="InterPro"/>
</dbReference>
<dbReference type="SUPFAM" id="SSF46955">
    <property type="entry name" value="Putative DNA-binding domain"/>
    <property type="match status" value="1"/>
</dbReference>
<dbReference type="PANTHER" id="PTHR30204:SF92">
    <property type="entry name" value="HTH-TYPE TRANSCRIPTIONAL REGULATOR ZNTR"/>
    <property type="match status" value="1"/>
</dbReference>
<dbReference type="InterPro" id="IPR000551">
    <property type="entry name" value="MerR-type_HTH_dom"/>
</dbReference>
<reference evidence="4" key="1">
    <citation type="submission" date="2016-09" db="EMBL/GenBank/DDBJ databases">
        <authorList>
            <person name="Varghese N."/>
            <person name="Submissions S."/>
        </authorList>
    </citation>
    <scope>NUCLEOTIDE SEQUENCE [LARGE SCALE GENOMIC DNA]</scope>
    <source>
        <strain evidence="4">TNe-862</strain>
    </source>
</reference>
<dbReference type="SMART" id="SM00422">
    <property type="entry name" value="HTH_MERR"/>
    <property type="match status" value="1"/>
</dbReference>
<keyword evidence="1 3" id="KW-0238">DNA-binding</keyword>
<feature type="domain" description="HTH merR-type" evidence="2">
    <location>
        <begin position="29"/>
        <end position="97"/>
    </location>
</feature>
<dbReference type="RefSeq" id="WP_245746714.1">
    <property type="nucleotide sequence ID" value="NZ_FMYQ01000002.1"/>
</dbReference>
<keyword evidence="4" id="KW-1185">Reference proteome</keyword>
<dbReference type="InterPro" id="IPR009061">
    <property type="entry name" value="DNA-bd_dom_put_sf"/>
</dbReference>
<dbReference type="GO" id="GO:0003677">
    <property type="term" value="F:DNA binding"/>
    <property type="evidence" value="ECO:0007669"/>
    <property type="project" value="UniProtKB-KW"/>
</dbReference>
<organism evidence="3 4">
    <name type="scientific">Paraburkholderia lycopersici</name>
    <dbReference type="NCBI Taxonomy" id="416944"/>
    <lineage>
        <taxon>Bacteria</taxon>
        <taxon>Pseudomonadati</taxon>
        <taxon>Pseudomonadota</taxon>
        <taxon>Betaproteobacteria</taxon>
        <taxon>Burkholderiales</taxon>
        <taxon>Burkholderiaceae</taxon>
        <taxon>Paraburkholderia</taxon>
    </lineage>
</organism>
<sequence length="157" mass="17759">MTLNPAFVKDDPRLNSDSAVKVKDYWGAVMRIGELARYTGTSERMLRYYEQEGLLQPARTDAGYRDYGDAEVQAAQRIRMLNAAGLKIETIRILLPCILDNQPRFEPCREVRAALRQEVEKLDEKLRDIGESRQIVASFLNSVEADSACGHNPGSQR</sequence>
<dbReference type="CDD" id="cd01282">
    <property type="entry name" value="HTH_MerR-like_sg3"/>
    <property type="match status" value="1"/>
</dbReference>
<proteinExistence type="predicted"/>
<dbReference type="AlphaFoldDB" id="A0A1G6H9P2"/>
<evidence type="ECO:0000313" key="4">
    <source>
        <dbReference type="Proteomes" id="UP000198908"/>
    </source>
</evidence>
<evidence type="ECO:0000313" key="3">
    <source>
        <dbReference type="EMBL" id="SDB90982.1"/>
    </source>
</evidence>
<accession>A0A1G6H9P2</accession>
<dbReference type="PANTHER" id="PTHR30204">
    <property type="entry name" value="REDOX-CYCLING DRUG-SENSING TRANSCRIPTIONAL ACTIVATOR SOXR"/>
    <property type="match status" value="1"/>
</dbReference>
<gene>
    <name evidence="3" type="ORF">SAMN05421548_10286</name>
</gene>
<dbReference type="Gene3D" id="1.10.1660.10">
    <property type="match status" value="1"/>
</dbReference>
<dbReference type="STRING" id="416944.SAMN05421548_10286"/>
<name>A0A1G6H9P2_9BURK</name>
<dbReference type="EMBL" id="FMYQ01000002">
    <property type="protein sequence ID" value="SDB90982.1"/>
    <property type="molecule type" value="Genomic_DNA"/>
</dbReference>
<dbReference type="Pfam" id="PF13411">
    <property type="entry name" value="MerR_1"/>
    <property type="match status" value="1"/>
</dbReference>
<evidence type="ECO:0000256" key="1">
    <source>
        <dbReference type="ARBA" id="ARBA00023125"/>
    </source>
</evidence>
<dbReference type="PRINTS" id="PR00040">
    <property type="entry name" value="HTHMERR"/>
</dbReference>
<evidence type="ECO:0000259" key="2">
    <source>
        <dbReference type="PROSITE" id="PS50937"/>
    </source>
</evidence>
<dbReference type="PROSITE" id="PS50937">
    <property type="entry name" value="HTH_MERR_2"/>
    <property type="match status" value="1"/>
</dbReference>
<protein>
    <submittedName>
        <fullName evidence="3">DNA-binding transcriptional regulator, MerR family</fullName>
    </submittedName>
</protein>
<dbReference type="Proteomes" id="UP000198908">
    <property type="component" value="Unassembled WGS sequence"/>
</dbReference>
<dbReference type="InterPro" id="IPR047057">
    <property type="entry name" value="MerR_fam"/>
</dbReference>